<name>A0ABT8FBQ0_9ACTN</name>
<proteinExistence type="predicted"/>
<sequence>MHPPARELPPRRTLAWAALVVGIGCAPIPVVALGAVDEEGAAAVAVAAVVALVFVVLPLWAAWRLLRERILVGPDEVTVCSGSTVRRRLRYADLTEVRPVVDGSAGIVTPELWNKAVVLLGRTPEGRRTGIKVTRQQVQTIDPLLVALRPVLDARPELVRAESERALFGEYTARLGRDGR</sequence>
<reference evidence="2" key="1">
    <citation type="submission" date="2023-06" db="EMBL/GenBank/DDBJ databases">
        <title>Draft genome sequence of Nocardioides sp. SOB77.</title>
        <authorList>
            <person name="Zhang G."/>
        </authorList>
    </citation>
    <scope>NUCLEOTIDE SEQUENCE</scope>
    <source>
        <strain evidence="2">SOB77</strain>
    </source>
</reference>
<evidence type="ECO:0000256" key="1">
    <source>
        <dbReference type="SAM" id="Phobius"/>
    </source>
</evidence>
<keyword evidence="3" id="KW-1185">Reference proteome</keyword>
<feature type="transmembrane region" description="Helical" evidence="1">
    <location>
        <begin position="42"/>
        <end position="63"/>
    </location>
</feature>
<dbReference type="Proteomes" id="UP001168620">
    <property type="component" value="Unassembled WGS sequence"/>
</dbReference>
<feature type="transmembrane region" description="Helical" evidence="1">
    <location>
        <begin position="14"/>
        <end position="36"/>
    </location>
</feature>
<evidence type="ECO:0000313" key="2">
    <source>
        <dbReference type="EMBL" id="MDN4172114.1"/>
    </source>
</evidence>
<evidence type="ECO:0000313" key="3">
    <source>
        <dbReference type="Proteomes" id="UP001168620"/>
    </source>
</evidence>
<keyword evidence="1" id="KW-0472">Membrane</keyword>
<evidence type="ECO:0008006" key="4">
    <source>
        <dbReference type="Google" id="ProtNLM"/>
    </source>
</evidence>
<accession>A0ABT8FBQ0</accession>
<organism evidence="2 3">
    <name type="scientific">Nocardioides oceani</name>
    <dbReference type="NCBI Taxonomy" id="3058369"/>
    <lineage>
        <taxon>Bacteria</taxon>
        <taxon>Bacillati</taxon>
        <taxon>Actinomycetota</taxon>
        <taxon>Actinomycetes</taxon>
        <taxon>Propionibacteriales</taxon>
        <taxon>Nocardioidaceae</taxon>
        <taxon>Nocardioides</taxon>
    </lineage>
</organism>
<keyword evidence="1" id="KW-0812">Transmembrane</keyword>
<dbReference type="RefSeq" id="WP_300951024.1">
    <property type="nucleotide sequence ID" value="NZ_JAUHJQ010000001.1"/>
</dbReference>
<gene>
    <name evidence="2" type="ORF">QWY28_04090</name>
</gene>
<keyword evidence="1" id="KW-1133">Transmembrane helix</keyword>
<dbReference type="PROSITE" id="PS51257">
    <property type="entry name" value="PROKAR_LIPOPROTEIN"/>
    <property type="match status" value="1"/>
</dbReference>
<protein>
    <recommendedName>
        <fullName evidence="4">PH domain-containing protein</fullName>
    </recommendedName>
</protein>
<comment type="caution">
    <text evidence="2">The sequence shown here is derived from an EMBL/GenBank/DDBJ whole genome shotgun (WGS) entry which is preliminary data.</text>
</comment>
<dbReference type="EMBL" id="JAUHJQ010000001">
    <property type="protein sequence ID" value="MDN4172114.1"/>
    <property type="molecule type" value="Genomic_DNA"/>
</dbReference>